<comment type="caution">
    <text evidence="1">The sequence shown here is derived from an EMBL/GenBank/DDBJ whole genome shotgun (WGS) entry which is preliminary data.</text>
</comment>
<dbReference type="Proteomes" id="UP001597180">
    <property type="component" value="Unassembled WGS sequence"/>
</dbReference>
<sequence>MEADDPLDMPLLDDLLLEVPVLPEETEELLDVVELDDPEELVDPELDVLPVLFGAAVELLFVLFVAADDPDVVNEPVRLEVEGVGAGVAVGVLVTAGGTFLTSVAVFGRVFVTGCCPDLLKLPAAAPMTAPAIAPASSPEEIEDSRP</sequence>
<evidence type="ECO:0000313" key="2">
    <source>
        <dbReference type="Proteomes" id="UP001597180"/>
    </source>
</evidence>
<evidence type="ECO:0000313" key="1">
    <source>
        <dbReference type="EMBL" id="MFD1222536.1"/>
    </source>
</evidence>
<dbReference type="RefSeq" id="WP_079909487.1">
    <property type="nucleotide sequence ID" value="NZ_BAABJG010000015.1"/>
</dbReference>
<dbReference type="EMBL" id="JBHTLU010000031">
    <property type="protein sequence ID" value="MFD1222536.1"/>
    <property type="molecule type" value="Genomic_DNA"/>
</dbReference>
<name>A0ABW3URK7_9BACL</name>
<organism evidence="1 2">
    <name type="scientific">Paenibacillus vulneris</name>
    <dbReference type="NCBI Taxonomy" id="1133364"/>
    <lineage>
        <taxon>Bacteria</taxon>
        <taxon>Bacillati</taxon>
        <taxon>Bacillota</taxon>
        <taxon>Bacilli</taxon>
        <taxon>Bacillales</taxon>
        <taxon>Paenibacillaceae</taxon>
        <taxon>Paenibacillus</taxon>
    </lineage>
</organism>
<gene>
    <name evidence="1" type="ORF">ACFQ4B_20670</name>
</gene>
<accession>A0ABW3URK7</accession>
<keyword evidence="2" id="KW-1185">Reference proteome</keyword>
<protein>
    <submittedName>
        <fullName evidence="1">Uncharacterized protein</fullName>
    </submittedName>
</protein>
<proteinExistence type="predicted"/>
<reference evidence="2" key="1">
    <citation type="journal article" date="2019" name="Int. J. Syst. Evol. Microbiol.">
        <title>The Global Catalogue of Microorganisms (GCM) 10K type strain sequencing project: providing services to taxonomists for standard genome sequencing and annotation.</title>
        <authorList>
            <consortium name="The Broad Institute Genomics Platform"/>
            <consortium name="The Broad Institute Genome Sequencing Center for Infectious Disease"/>
            <person name="Wu L."/>
            <person name="Ma J."/>
        </authorList>
    </citation>
    <scope>NUCLEOTIDE SEQUENCE [LARGE SCALE GENOMIC DNA]</scope>
    <source>
        <strain evidence="2">CCUG 53270</strain>
    </source>
</reference>